<accession>A0ACC0CPQ0</accession>
<gene>
    <name evidence="1" type="ORF">F4821DRAFT_215794</name>
</gene>
<protein>
    <submittedName>
        <fullName evidence="1">Uncharacterized protein</fullName>
    </submittedName>
</protein>
<organism evidence="1 2">
    <name type="scientific">Hypoxylon rubiginosum</name>
    <dbReference type="NCBI Taxonomy" id="110542"/>
    <lineage>
        <taxon>Eukaryota</taxon>
        <taxon>Fungi</taxon>
        <taxon>Dikarya</taxon>
        <taxon>Ascomycota</taxon>
        <taxon>Pezizomycotina</taxon>
        <taxon>Sordariomycetes</taxon>
        <taxon>Xylariomycetidae</taxon>
        <taxon>Xylariales</taxon>
        <taxon>Hypoxylaceae</taxon>
        <taxon>Hypoxylon</taxon>
    </lineage>
</organism>
<keyword evidence="2" id="KW-1185">Reference proteome</keyword>
<evidence type="ECO:0000313" key="1">
    <source>
        <dbReference type="EMBL" id="KAI6082361.1"/>
    </source>
</evidence>
<dbReference type="Proteomes" id="UP001497680">
    <property type="component" value="Unassembled WGS sequence"/>
</dbReference>
<evidence type="ECO:0000313" key="2">
    <source>
        <dbReference type="Proteomes" id="UP001497680"/>
    </source>
</evidence>
<name>A0ACC0CPQ0_9PEZI</name>
<reference evidence="1 2" key="1">
    <citation type="journal article" date="2022" name="New Phytol.">
        <title>Ecological generalism drives hyperdiversity of secondary metabolite gene clusters in xylarialean endophytes.</title>
        <authorList>
            <person name="Franco M.E.E."/>
            <person name="Wisecaver J.H."/>
            <person name="Arnold A.E."/>
            <person name="Ju Y.M."/>
            <person name="Slot J.C."/>
            <person name="Ahrendt S."/>
            <person name="Moore L.P."/>
            <person name="Eastman K.E."/>
            <person name="Scott K."/>
            <person name="Konkel Z."/>
            <person name="Mondo S.J."/>
            <person name="Kuo A."/>
            <person name="Hayes R.D."/>
            <person name="Haridas S."/>
            <person name="Andreopoulos B."/>
            <person name="Riley R."/>
            <person name="LaButti K."/>
            <person name="Pangilinan J."/>
            <person name="Lipzen A."/>
            <person name="Amirebrahimi M."/>
            <person name="Yan J."/>
            <person name="Adam C."/>
            <person name="Keymanesh K."/>
            <person name="Ng V."/>
            <person name="Louie K."/>
            <person name="Northen T."/>
            <person name="Drula E."/>
            <person name="Henrissat B."/>
            <person name="Hsieh H.M."/>
            <person name="Youens-Clark K."/>
            <person name="Lutzoni F."/>
            <person name="Miadlikowska J."/>
            <person name="Eastwood D.C."/>
            <person name="Hamelin R.C."/>
            <person name="Grigoriev I.V."/>
            <person name="U'Ren J.M."/>
        </authorList>
    </citation>
    <scope>NUCLEOTIDE SEQUENCE [LARGE SCALE GENOMIC DNA]</scope>
    <source>
        <strain evidence="1 2">ER1909</strain>
    </source>
</reference>
<proteinExistence type="predicted"/>
<sequence length="124" mass="14305">MVLLQVVAKAREFIDHLVSKYEMNTINWAEELRLIGCACLLYAIIVISGCALSEKLSQYPIWNSAVNILSSYFYQPSPRLRRGPIGGRRTRPPNRHANLDDIEARWSESTRVLIYNPNRQKETQ</sequence>
<comment type="caution">
    <text evidence="1">The sequence shown here is derived from an EMBL/GenBank/DDBJ whole genome shotgun (WGS) entry which is preliminary data.</text>
</comment>
<dbReference type="EMBL" id="MU394372">
    <property type="protein sequence ID" value="KAI6082361.1"/>
    <property type="molecule type" value="Genomic_DNA"/>
</dbReference>